<name>A0A0K0E949_STRER</name>
<dbReference type="GO" id="GO:0035861">
    <property type="term" value="C:site of double-strand break"/>
    <property type="evidence" value="ECO:0007669"/>
    <property type="project" value="TreeGrafter"/>
</dbReference>
<dbReference type="GO" id="GO:0006281">
    <property type="term" value="P:DNA repair"/>
    <property type="evidence" value="ECO:0007669"/>
    <property type="project" value="UniProtKB-KW"/>
</dbReference>
<dbReference type="Gene3D" id="3.40.1170.60">
    <property type="match status" value="1"/>
</dbReference>
<evidence type="ECO:0000256" key="6">
    <source>
        <dbReference type="ARBA" id="ARBA00022842"/>
    </source>
</evidence>
<evidence type="ECO:0000256" key="5">
    <source>
        <dbReference type="ARBA" id="ARBA00022763"/>
    </source>
</evidence>
<evidence type="ECO:0000313" key="12">
    <source>
        <dbReference type="WBParaSite" id="TCONS_00002881.p1"/>
    </source>
</evidence>
<dbReference type="Pfam" id="PF00817">
    <property type="entry name" value="IMS"/>
    <property type="match status" value="1"/>
</dbReference>
<keyword evidence="6" id="KW-0460">Magnesium</keyword>
<dbReference type="PROSITE" id="PS50173">
    <property type="entry name" value="UMUC"/>
    <property type="match status" value="1"/>
</dbReference>
<dbReference type="STRING" id="6248.A0A0K0E949"/>
<dbReference type="WBParaSite" id="SSTP_0000603300.1">
    <property type="protein sequence ID" value="SSTP_0000603300.1"/>
    <property type="gene ID" value="SSTP_0000603300"/>
</dbReference>
<dbReference type="InterPro" id="IPR001126">
    <property type="entry name" value="UmuC"/>
</dbReference>
<keyword evidence="7" id="KW-0234">DNA repair</keyword>
<evidence type="ECO:0000256" key="4">
    <source>
        <dbReference type="ARBA" id="ARBA00022723"/>
    </source>
</evidence>
<dbReference type="GO" id="GO:0003684">
    <property type="term" value="F:damaged DNA binding"/>
    <property type="evidence" value="ECO:0007669"/>
    <property type="project" value="InterPro"/>
</dbReference>
<dbReference type="GO" id="GO:0003887">
    <property type="term" value="F:DNA-directed DNA polymerase activity"/>
    <property type="evidence" value="ECO:0007669"/>
    <property type="project" value="TreeGrafter"/>
</dbReference>
<dbReference type="InterPro" id="IPR036775">
    <property type="entry name" value="DNA_pol_Y-fam_lit_finger_sf"/>
</dbReference>
<dbReference type="GO" id="GO:0005634">
    <property type="term" value="C:nucleus"/>
    <property type="evidence" value="ECO:0007669"/>
    <property type="project" value="UniProtKB-SubCell"/>
</dbReference>
<keyword evidence="5" id="KW-0227">DNA damage</keyword>
<dbReference type="InterPro" id="IPR052230">
    <property type="entry name" value="DNA_polymerase_eta"/>
</dbReference>
<feature type="domain" description="UmuC" evidence="9">
    <location>
        <begin position="11"/>
        <end position="262"/>
    </location>
</feature>
<comment type="subcellular location">
    <subcellularLocation>
        <location evidence="1">Nucleus</location>
    </subcellularLocation>
</comment>
<dbReference type="Gene3D" id="3.30.70.270">
    <property type="match status" value="1"/>
</dbReference>
<keyword evidence="10" id="KW-1185">Reference proteome</keyword>
<evidence type="ECO:0000313" key="10">
    <source>
        <dbReference type="Proteomes" id="UP000035681"/>
    </source>
</evidence>
<dbReference type="Proteomes" id="UP000035681">
    <property type="component" value="Unplaced"/>
</dbReference>
<dbReference type="Gene3D" id="3.30.1490.100">
    <property type="entry name" value="DNA polymerase, Y-family, little finger domain"/>
    <property type="match status" value="1"/>
</dbReference>
<dbReference type="AlphaFoldDB" id="A0A0K0E949"/>
<evidence type="ECO:0000256" key="3">
    <source>
        <dbReference type="ARBA" id="ARBA00022695"/>
    </source>
</evidence>
<dbReference type="InterPro" id="IPR043502">
    <property type="entry name" value="DNA/RNA_pol_sf"/>
</dbReference>
<dbReference type="PANTHER" id="PTHR45873:SF1">
    <property type="entry name" value="DNA POLYMERASE ETA"/>
    <property type="match status" value="1"/>
</dbReference>
<evidence type="ECO:0000256" key="2">
    <source>
        <dbReference type="ARBA" id="ARBA00022679"/>
    </source>
</evidence>
<evidence type="ECO:0000313" key="11">
    <source>
        <dbReference type="WBParaSite" id="SSTP_0000603300.1"/>
    </source>
</evidence>
<dbReference type="WBParaSite" id="TCONS_00002881.p1">
    <property type="protein sequence ID" value="TCONS_00002881.p1"/>
    <property type="gene ID" value="XLOC_002674"/>
</dbReference>
<dbReference type="FunFam" id="3.40.1170.60:FF:000003">
    <property type="entry name" value="DNA polymerase eta"/>
    <property type="match status" value="1"/>
</dbReference>
<dbReference type="PIRSF" id="PIRSF036603">
    <property type="entry name" value="DPol_eta"/>
    <property type="match status" value="1"/>
</dbReference>
<dbReference type="GO" id="GO:0009314">
    <property type="term" value="P:response to radiation"/>
    <property type="evidence" value="ECO:0007669"/>
    <property type="project" value="TreeGrafter"/>
</dbReference>
<dbReference type="PANTHER" id="PTHR45873">
    <property type="entry name" value="DNA POLYMERASE ETA"/>
    <property type="match status" value="1"/>
</dbReference>
<dbReference type="GO" id="GO:0042276">
    <property type="term" value="P:error-prone translesion synthesis"/>
    <property type="evidence" value="ECO:0007669"/>
    <property type="project" value="TreeGrafter"/>
</dbReference>
<keyword evidence="8" id="KW-0539">Nucleus</keyword>
<evidence type="ECO:0000256" key="8">
    <source>
        <dbReference type="ARBA" id="ARBA00023242"/>
    </source>
</evidence>
<organism evidence="11">
    <name type="scientific">Strongyloides stercoralis</name>
    <name type="common">Threadworm</name>
    <dbReference type="NCBI Taxonomy" id="6248"/>
    <lineage>
        <taxon>Eukaryota</taxon>
        <taxon>Metazoa</taxon>
        <taxon>Ecdysozoa</taxon>
        <taxon>Nematoda</taxon>
        <taxon>Chromadorea</taxon>
        <taxon>Rhabditida</taxon>
        <taxon>Tylenchina</taxon>
        <taxon>Panagrolaimomorpha</taxon>
        <taxon>Strongyloidoidea</taxon>
        <taxon>Strongyloididae</taxon>
        <taxon>Strongyloides</taxon>
    </lineage>
</organism>
<reference evidence="11" key="1">
    <citation type="submission" date="2015-08" db="UniProtKB">
        <authorList>
            <consortium name="WormBaseParasite"/>
        </authorList>
    </citation>
    <scope>IDENTIFICATION</scope>
</reference>
<proteinExistence type="predicted"/>
<dbReference type="InterPro" id="IPR043128">
    <property type="entry name" value="Rev_trsase/Diguanyl_cyclase"/>
</dbReference>
<sequence length="581" mass="66731">MSSLGTKHRYIGLLDVDAFFAQAEQVMDPSIRGKPVVVLQSTEYGDGQVIACSYEAKNLGVKRGMNKSDLKKFKDIQIRRMPLSSFSNSSDRTKYEMESVKIFNTIKEYGGSTIIEKASIDEMYLDMTEHVNNVMKSDLKQFIEEVLKKGSLFDRCFLSSATDEDETVENGKINLMERFTRAVDDNDNDTIAFFVAFVEAYRLRMLIKEKTNYETSVGISYSKKIAKYICKRHRPFAMTIMLPEQFCNVYGKAKIVEITGFGGILGKQLVDRFRIETINDLDNTSDYRLYEHFTVDEVKKIRKIVSGSLDDEVKARSRNSDVSCSKTIRKGLNNWDEVRANLIGISKDLHNKLKYEKEQCKRVPTCFALYYNIGIDSENALMKRKSLIMNGVDYENYLPKIAIECLKQLIPDFGVKRIFVIGLTASKFEDTSNRVPITAFFSKVNENRKRKLDIKDSWDDSFKEDSILNTGSSKVSKIIEIKDVTTDNASSSNDEIFIIDCNKIEDNLNKKKQDTFAKKSNDLSDDEIQIIGFVKGKNEDNTKIKKLKNKKDILKFDKLKEKKENKIHKGRSSIYFYMDKS</sequence>
<dbReference type="SUPFAM" id="SSF56672">
    <property type="entry name" value="DNA/RNA polymerases"/>
    <property type="match status" value="1"/>
</dbReference>
<dbReference type="GO" id="GO:0005657">
    <property type="term" value="C:replication fork"/>
    <property type="evidence" value="ECO:0007669"/>
    <property type="project" value="TreeGrafter"/>
</dbReference>
<protein>
    <submittedName>
        <fullName evidence="11 12">UmuC domain-containing protein</fullName>
    </submittedName>
</protein>
<evidence type="ECO:0000259" key="9">
    <source>
        <dbReference type="PROSITE" id="PS50173"/>
    </source>
</evidence>
<keyword evidence="2" id="KW-0808">Transferase</keyword>
<dbReference type="GO" id="GO:0046872">
    <property type="term" value="F:metal ion binding"/>
    <property type="evidence" value="ECO:0007669"/>
    <property type="project" value="UniProtKB-KW"/>
</dbReference>
<evidence type="ECO:0000256" key="7">
    <source>
        <dbReference type="ARBA" id="ARBA00023204"/>
    </source>
</evidence>
<evidence type="ECO:0000256" key="1">
    <source>
        <dbReference type="ARBA" id="ARBA00004123"/>
    </source>
</evidence>
<keyword evidence="4" id="KW-0479">Metal-binding</keyword>
<keyword evidence="3" id="KW-0548">Nucleotidyltransferase</keyword>
<accession>A0A0K0E949</accession>